<gene>
    <name evidence="4" type="ORF">AVDCRST_MAG11-1242</name>
</gene>
<keyword evidence="2" id="KW-0732">Signal</keyword>
<dbReference type="PROSITE" id="PS51257">
    <property type="entry name" value="PROKAR_LIPOPROTEIN"/>
    <property type="match status" value="1"/>
</dbReference>
<sequence>MRGAMRKVALSVAAAMVAATVSGCAALGRRVFEEPRVSFREMRVNGLGLTGGSLEVLLSVYNPNGYKLDATRLTYNLMLDSVQFANGAIDEKFTVQDKDSTVVRLPIDFSWTGIGQAGRQLLNSGGVNYRVRGDVTVGTPLGSYTRPYSQTGRYTPLRGASQTTTR</sequence>
<organism evidence="4">
    <name type="scientific">uncultured Gemmatimonadaceae bacterium</name>
    <dbReference type="NCBI Taxonomy" id="246130"/>
    <lineage>
        <taxon>Bacteria</taxon>
        <taxon>Pseudomonadati</taxon>
        <taxon>Gemmatimonadota</taxon>
        <taxon>Gemmatimonadia</taxon>
        <taxon>Gemmatimonadales</taxon>
        <taxon>Gemmatimonadaceae</taxon>
        <taxon>environmental samples</taxon>
    </lineage>
</organism>
<proteinExistence type="predicted"/>
<evidence type="ECO:0000256" key="2">
    <source>
        <dbReference type="SAM" id="SignalP"/>
    </source>
</evidence>
<accession>A0A6J4KJ90</accession>
<dbReference type="Pfam" id="PF03168">
    <property type="entry name" value="LEA_2"/>
    <property type="match status" value="1"/>
</dbReference>
<dbReference type="InterPro" id="IPR004864">
    <property type="entry name" value="LEA_2"/>
</dbReference>
<dbReference type="InterPro" id="IPR013990">
    <property type="entry name" value="WHy-dom"/>
</dbReference>
<dbReference type="GO" id="GO:0009269">
    <property type="term" value="P:response to desiccation"/>
    <property type="evidence" value="ECO:0007669"/>
    <property type="project" value="InterPro"/>
</dbReference>
<feature type="region of interest" description="Disordered" evidence="1">
    <location>
        <begin position="142"/>
        <end position="166"/>
    </location>
</feature>
<dbReference type="AlphaFoldDB" id="A0A6J4KJ90"/>
<dbReference type="EMBL" id="CADCTU010000283">
    <property type="protein sequence ID" value="CAA9307587.1"/>
    <property type="molecule type" value="Genomic_DNA"/>
</dbReference>
<feature type="signal peptide" evidence="2">
    <location>
        <begin position="1"/>
        <end position="25"/>
    </location>
</feature>
<feature type="chain" id="PRO_5026893610" description="Water stress and hypersensitive response domain-containing protein" evidence="2">
    <location>
        <begin position="26"/>
        <end position="166"/>
    </location>
</feature>
<dbReference type="SUPFAM" id="SSF117070">
    <property type="entry name" value="LEA14-like"/>
    <property type="match status" value="1"/>
</dbReference>
<dbReference type="Gene3D" id="2.60.40.1820">
    <property type="match status" value="1"/>
</dbReference>
<protein>
    <recommendedName>
        <fullName evidence="3">Water stress and hypersensitive response domain-containing protein</fullName>
    </recommendedName>
</protein>
<evidence type="ECO:0000313" key="4">
    <source>
        <dbReference type="EMBL" id="CAA9307587.1"/>
    </source>
</evidence>
<feature type="domain" description="Water stress and hypersensitive response" evidence="3">
    <location>
        <begin position="37"/>
        <end position="154"/>
    </location>
</feature>
<evidence type="ECO:0000256" key="1">
    <source>
        <dbReference type="SAM" id="MobiDB-lite"/>
    </source>
</evidence>
<dbReference type="SMART" id="SM00769">
    <property type="entry name" value="WHy"/>
    <property type="match status" value="1"/>
</dbReference>
<name>A0A6J4KJ90_9BACT</name>
<reference evidence="4" key="1">
    <citation type="submission" date="2020-02" db="EMBL/GenBank/DDBJ databases">
        <authorList>
            <person name="Meier V. D."/>
        </authorList>
    </citation>
    <scope>NUCLEOTIDE SEQUENCE</scope>
    <source>
        <strain evidence="4">AVDCRST_MAG11</strain>
    </source>
</reference>
<evidence type="ECO:0000259" key="3">
    <source>
        <dbReference type="SMART" id="SM00769"/>
    </source>
</evidence>